<dbReference type="GO" id="GO:0015220">
    <property type="term" value="F:choline transmembrane transporter activity"/>
    <property type="evidence" value="ECO:0007669"/>
    <property type="project" value="TreeGrafter"/>
</dbReference>
<keyword evidence="4 8" id="KW-0812">Transmembrane</keyword>
<dbReference type="PATRIC" id="fig|1217988.3.peg.2585"/>
<feature type="transmembrane region" description="Helical" evidence="9">
    <location>
        <begin position="28"/>
        <end position="49"/>
    </location>
</feature>
<protein>
    <recommendedName>
        <fullName evidence="12">Quaternary ammonium compound-resistance protein qacE</fullName>
    </recommendedName>
</protein>
<evidence type="ECO:0000256" key="4">
    <source>
        <dbReference type="ARBA" id="ARBA00022692"/>
    </source>
</evidence>
<proteinExistence type="inferred from homology"/>
<evidence type="ECO:0000256" key="1">
    <source>
        <dbReference type="ARBA" id="ARBA00004651"/>
    </source>
</evidence>
<evidence type="ECO:0000256" key="3">
    <source>
        <dbReference type="ARBA" id="ARBA00022475"/>
    </source>
</evidence>
<keyword evidence="2" id="KW-0813">Transport</keyword>
<evidence type="ECO:0008006" key="12">
    <source>
        <dbReference type="Google" id="ProtNLM"/>
    </source>
</evidence>
<comment type="subcellular location">
    <subcellularLocation>
        <location evidence="1 8">Cell membrane</location>
        <topology evidence="1 8">Multi-pass membrane protein</topology>
    </subcellularLocation>
</comment>
<keyword evidence="6 9" id="KW-0472">Membrane</keyword>
<reference evidence="10 11" key="1">
    <citation type="submission" date="2013-02" db="EMBL/GenBank/DDBJ databases">
        <title>The Genome Sequence of Acinetobacter schindleri CIP 107287.</title>
        <authorList>
            <consortium name="The Broad Institute Genome Sequencing Platform"/>
            <consortium name="The Broad Institute Genome Sequencing Center for Infectious Disease"/>
            <person name="Cerqueira G."/>
            <person name="Feldgarden M."/>
            <person name="Courvalin P."/>
            <person name="Perichon B."/>
            <person name="Grillot-Courvalin C."/>
            <person name="Clermont D."/>
            <person name="Rocha E."/>
            <person name="Yoon E.-J."/>
            <person name="Nemec A."/>
            <person name="Walker B."/>
            <person name="Young S.K."/>
            <person name="Zeng Q."/>
            <person name="Gargeya S."/>
            <person name="Fitzgerald M."/>
            <person name="Haas B."/>
            <person name="Abouelleil A."/>
            <person name="Alvarado L."/>
            <person name="Arachchi H.M."/>
            <person name="Berlin A.M."/>
            <person name="Chapman S.B."/>
            <person name="Dewar J."/>
            <person name="Goldberg J."/>
            <person name="Griggs A."/>
            <person name="Gujja S."/>
            <person name="Hansen M."/>
            <person name="Howarth C."/>
            <person name="Imamovic A."/>
            <person name="Larimer J."/>
            <person name="McCowan C."/>
            <person name="Murphy C."/>
            <person name="Neiman D."/>
            <person name="Pearson M."/>
            <person name="Priest M."/>
            <person name="Roberts A."/>
            <person name="Saif S."/>
            <person name="Shea T."/>
            <person name="Sisk P."/>
            <person name="Sykes S."/>
            <person name="Wortman J."/>
            <person name="Nusbaum C."/>
            <person name="Birren B."/>
        </authorList>
    </citation>
    <scope>NUCLEOTIDE SEQUENCE [LARGE SCALE GENOMIC DNA]</scope>
    <source>
        <strain evidence="10 11">CIP 107287</strain>
    </source>
</reference>
<evidence type="ECO:0000256" key="9">
    <source>
        <dbReference type="SAM" id="Phobius"/>
    </source>
</evidence>
<feature type="transmembrane region" description="Helical" evidence="9">
    <location>
        <begin position="84"/>
        <end position="106"/>
    </location>
</feature>
<evidence type="ECO:0000256" key="8">
    <source>
        <dbReference type="RuleBase" id="RU003942"/>
    </source>
</evidence>
<evidence type="ECO:0000313" key="11">
    <source>
        <dbReference type="Proteomes" id="UP000018440"/>
    </source>
</evidence>
<keyword evidence="5 9" id="KW-1133">Transmembrane helix</keyword>
<dbReference type="PANTHER" id="PTHR30561:SF1">
    <property type="entry name" value="MULTIDRUG TRANSPORTER EMRE"/>
    <property type="match status" value="1"/>
</dbReference>
<dbReference type="FunFam" id="1.10.3730.20:FF:000001">
    <property type="entry name" value="Quaternary ammonium compound resistance transporter SugE"/>
    <property type="match status" value="1"/>
</dbReference>
<comment type="similarity">
    <text evidence="7 8">Belongs to the drug/metabolite transporter (DMT) superfamily. Small multidrug resistance (SMR) (TC 2.A.7.1) family.</text>
</comment>
<keyword evidence="3" id="KW-1003">Cell membrane</keyword>
<dbReference type="GO" id="GO:0031460">
    <property type="term" value="P:glycine betaine transport"/>
    <property type="evidence" value="ECO:0007669"/>
    <property type="project" value="TreeGrafter"/>
</dbReference>
<dbReference type="GO" id="GO:0015199">
    <property type="term" value="F:amino-acid betaine transmembrane transporter activity"/>
    <property type="evidence" value="ECO:0007669"/>
    <property type="project" value="TreeGrafter"/>
</dbReference>
<name>N9AHS8_9GAMM</name>
<feature type="transmembrane region" description="Helical" evidence="9">
    <location>
        <begin position="61"/>
        <end position="78"/>
    </location>
</feature>
<evidence type="ECO:0000256" key="2">
    <source>
        <dbReference type="ARBA" id="ARBA00022448"/>
    </source>
</evidence>
<dbReference type="InterPro" id="IPR000390">
    <property type="entry name" value="Small_drug/metabolite_transptr"/>
</dbReference>
<dbReference type="Proteomes" id="UP000018440">
    <property type="component" value="Unassembled WGS sequence"/>
</dbReference>
<gene>
    <name evidence="10" type="ORF">F955_02677</name>
</gene>
<evidence type="ECO:0000256" key="7">
    <source>
        <dbReference type="ARBA" id="ARBA00038032"/>
    </source>
</evidence>
<organism evidence="10 11">
    <name type="scientific">Acinetobacter schindleri CIP 107287</name>
    <dbReference type="NCBI Taxonomy" id="1217988"/>
    <lineage>
        <taxon>Bacteria</taxon>
        <taxon>Pseudomonadati</taxon>
        <taxon>Pseudomonadota</taxon>
        <taxon>Gammaproteobacteria</taxon>
        <taxon>Moraxellales</taxon>
        <taxon>Moraxellaceae</taxon>
        <taxon>Acinetobacter</taxon>
    </lineage>
</organism>
<dbReference type="Gene3D" id="1.10.3730.20">
    <property type="match status" value="1"/>
</dbReference>
<evidence type="ECO:0000256" key="5">
    <source>
        <dbReference type="ARBA" id="ARBA00022989"/>
    </source>
</evidence>
<dbReference type="InterPro" id="IPR045324">
    <property type="entry name" value="Small_multidrug_res"/>
</dbReference>
<dbReference type="GO" id="GO:1990961">
    <property type="term" value="P:xenobiotic detoxification by transmembrane export across the plasma membrane"/>
    <property type="evidence" value="ECO:0007669"/>
    <property type="project" value="UniProtKB-ARBA"/>
</dbReference>
<accession>N9AHS8</accession>
<dbReference type="PANTHER" id="PTHR30561">
    <property type="entry name" value="SMR FAMILY PROTON-DEPENDENT DRUG EFFLUX TRANSPORTER SUGE"/>
    <property type="match status" value="1"/>
</dbReference>
<evidence type="ECO:0000256" key="6">
    <source>
        <dbReference type="ARBA" id="ARBA00023136"/>
    </source>
</evidence>
<sequence>MLYKKHYFLNIPVGWYVEYEGVEMNALLLAYGLLGLAIITEVIGSTFLVKSEGFSKLFPSIMVVVLFSIAFYLLSQVIKTIPLGIAYAIWGGVGIVLTAIVGYVLFKQTLDGPALLGIALIVSGVAIINLFSQSTGH</sequence>
<evidence type="ECO:0000313" key="10">
    <source>
        <dbReference type="EMBL" id="ENV43593.1"/>
    </source>
</evidence>
<dbReference type="EMBL" id="APPQ01000029">
    <property type="protein sequence ID" value="ENV43593.1"/>
    <property type="molecule type" value="Genomic_DNA"/>
</dbReference>
<dbReference type="GO" id="GO:0005886">
    <property type="term" value="C:plasma membrane"/>
    <property type="evidence" value="ECO:0007669"/>
    <property type="project" value="UniProtKB-SubCell"/>
</dbReference>
<dbReference type="InterPro" id="IPR037185">
    <property type="entry name" value="EmrE-like"/>
</dbReference>
<feature type="transmembrane region" description="Helical" evidence="9">
    <location>
        <begin position="113"/>
        <end position="132"/>
    </location>
</feature>
<dbReference type="Pfam" id="PF00893">
    <property type="entry name" value="Multi_Drug_Res"/>
    <property type="match status" value="1"/>
</dbReference>
<comment type="caution">
    <text evidence="10">The sequence shown here is derived from an EMBL/GenBank/DDBJ whole genome shotgun (WGS) entry which is preliminary data.</text>
</comment>
<dbReference type="HOGENOM" id="CLU_133067_0_2_6"/>
<dbReference type="SUPFAM" id="SSF103481">
    <property type="entry name" value="Multidrug resistance efflux transporter EmrE"/>
    <property type="match status" value="1"/>
</dbReference>
<dbReference type="GO" id="GO:0015297">
    <property type="term" value="F:antiporter activity"/>
    <property type="evidence" value="ECO:0007669"/>
    <property type="project" value="TreeGrafter"/>
</dbReference>
<dbReference type="AlphaFoldDB" id="N9AHS8"/>